<evidence type="ECO:0000313" key="1">
    <source>
        <dbReference type="EMBL" id="RCH90456.1"/>
    </source>
</evidence>
<sequence>PYNRLTLLRNRCKITPGKYLIVKLIVDEGGDGTEEKYFVASCEFLFQVENLSLCMIRVYKNLKTTVTQDRSRNTKFPPYYNHGQQLENDEDIFMVISVSQIKAVASTLSSSFDQHTYFVWNTSTCSRKPLGNFNHIYLP</sequence>
<dbReference type="EMBL" id="PJQM01003155">
    <property type="protein sequence ID" value="RCH90456.1"/>
    <property type="molecule type" value="Genomic_DNA"/>
</dbReference>
<proteinExistence type="predicted"/>
<accession>A0A367JKL4</accession>
<comment type="caution">
    <text evidence="1">The sequence shown here is derived from an EMBL/GenBank/DDBJ whole genome shotgun (WGS) entry which is preliminary data.</text>
</comment>
<evidence type="ECO:0000313" key="2">
    <source>
        <dbReference type="Proteomes" id="UP000253551"/>
    </source>
</evidence>
<name>A0A367JKL4_RHIST</name>
<organism evidence="1 2">
    <name type="scientific">Rhizopus stolonifer</name>
    <name type="common">Rhizopus nigricans</name>
    <dbReference type="NCBI Taxonomy" id="4846"/>
    <lineage>
        <taxon>Eukaryota</taxon>
        <taxon>Fungi</taxon>
        <taxon>Fungi incertae sedis</taxon>
        <taxon>Mucoromycota</taxon>
        <taxon>Mucoromycotina</taxon>
        <taxon>Mucoromycetes</taxon>
        <taxon>Mucorales</taxon>
        <taxon>Mucorineae</taxon>
        <taxon>Rhizopodaceae</taxon>
        <taxon>Rhizopus</taxon>
    </lineage>
</organism>
<protein>
    <submittedName>
        <fullName evidence="1">Uncharacterized protein</fullName>
    </submittedName>
</protein>
<reference evidence="1 2" key="1">
    <citation type="journal article" date="2018" name="G3 (Bethesda)">
        <title>Phylogenetic and Phylogenomic Definition of Rhizopus Species.</title>
        <authorList>
            <person name="Gryganskyi A.P."/>
            <person name="Golan J."/>
            <person name="Dolatabadi S."/>
            <person name="Mondo S."/>
            <person name="Robb S."/>
            <person name="Idnurm A."/>
            <person name="Muszewska A."/>
            <person name="Steczkiewicz K."/>
            <person name="Masonjones S."/>
            <person name="Liao H.L."/>
            <person name="Gajdeczka M.T."/>
            <person name="Anike F."/>
            <person name="Vuek A."/>
            <person name="Anishchenko I.M."/>
            <person name="Voigt K."/>
            <person name="de Hoog G.S."/>
            <person name="Smith M.E."/>
            <person name="Heitman J."/>
            <person name="Vilgalys R."/>
            <person name="Stajich J.E."/>
        </authorList>
    </citation>
    <scope>NUCLEOTIDE SEQUENCE [LARGE SCALE GENOMIC DNA]</scope>
    <source>
        <strain evidence="1 2">LSU 92-RS-03</strain>
    </source>
</reference>
<gene>
    <name evidence="1" type="ORF">CU098_010759</name>
</gene>
<dbReference type="AlphaFoldDB" id="A0A367JKL4"/>
<keyword evidence="2" id="KW-1185">Reference proteome</keyword>
<feature type="non-terminal residue" evidence="1">
    <location>
        <position position="1"/>
    </location>
</feature>
<dbReference type="Proteomes" id="UP000253551">
    <property type="component" value="Unassembled WGS sequence"/>
</dbReference>